<dbReference type="EMBL" id="JBANQN010000010">
    <property type="protein sequence ID" value="KAK6778522.1"/>
    <property type="molecule type" value="Genomic_DNA"/>
</dbReference>
<comment type="caution">
    <text evidence="1">The sequence shown here is derived from an EMBL/GenBank/DDBJ whole genome shotgun (WGS) entry which is preliminary data.</text>
</comment>
<evidence type="ECO:0000313" key="2">
    <source>
        <dbReference type="Proteomes" id="UP001371456"/>
    </source>
</evidence>
<dbReference type="AlphaFoldDB" id="A0AAN8T3T7"/>
<organism evidence="1 2">
    <name type="scientific">Solanum bulbocastanum</name>
    <name type="common">Wild potato</name>
    <dbReference type="NCBI Taxonomy" id="147425"/>
    <lineage>
        <taxon>Eukaryota</taxon>
        <taxon>Viridiplantae</taxon>
        <taxon>Streptophyta</taxon>
        <taxon>Embryophyta</taxon>
        <taxon>Tracheophyta</taxon>
        <taxon>Spermatophyta</taxon>
        <taxon>Magnoliopsida</taxon>
        <taxon>eudicotyledons</taxon>
        <taxon>Gunneridae</taxon>
        <taxon>Pentapetalae</taxon>
        <taxon>asterids</taxon>
        <taxon>lamiids</taxon>
        <taxon>Solanales</taxon>
        <taxon>Solanaceae</taxon>
        <taxon>Solanoideae</taxon>
        <taxon>Solaneae</taxon>
        <taxon>Solanum</taxon>
    </lineage>
</organism>
<accession>A0AAN8T3T7</accession>
<evidence type="ECO:0000313" key="1">
    <source>
        <dbReference type="EMBL" id="KAK6778522.1"/>
    </source>
</evidence>
<reference evidence="1 2" key="1">
    <citation type="submission" date="2024-02" db="EMBL/GenBank/DDBJ databases">
        <title>de novo genome assembly of Solanum bulbocastanum strain 11H21.</title>
        <authorList>
            <person name="Hosaka A.J."/>
        </authorList>
    </citation>
    <scope>NUCLEOTIDE SEQUENCE [LARGE SCALE GENOMIC DNA]</scope>
    <source>
        <tissue evidence="1">Young leaves</tissue>
    </source>
</reference>
<proteinExistence type="predicted"/>
<name>A0AAN8T3T7_SOLBU</name>
<protein>
    <submittedName>
        <fullName evidence="1">Uncharacterized protein</fullName>
    </submittedName>
</protein>
<dbReference type="Proteomes" id="UP001371456">
    <property type="component" value="Unassembled WGS sequence"/>
</dbReference>
<gene>
    <name evidence="1" type="ORF">RDI58_025240</name>
</gene>
<keyword evidence="2" id="KW-1185">Reference proteome</keyword>
<sequence length="103" mass="11891">MWISRIDVLEFSESFKDTHCLIEYHEKRPLNILISVGGTETTHNFIDESLAYKLGYNSYPIKPRIVNWGFGKMVTFKACNNFQVTLQGALFKVKLYLLPLSSN</sequence>